<reference evidence="1 2" key="1">
    <citation type="submission" date="2018-11" db="EMBL/GenBank/DDBJ databases">
        <title>Sequencing the genomes of 1000 actinobacteria strains.</title>
        <authorList>
            <person name="Klenk H.-P."/>
        </authorList>
    </citation>
    <scope>NUCLEOTIDE SEQUENCE [LARGE SCALE GENOMIC DNA]</scope>
    <source>
        <strain evidence="1 2">DSM 44254</strain>
    </source>
</reference>
<dbReference type="Proteomes" id="UP000272400">
    <property type="component" value="Unassembled WGS sequence"/>
</dbReference>
<dbReference type="RefSeq" id="WP_123667609.1">
    <property type="nucleotide sequence ID" value="NZ_RJKE01000001.1"/>
</dbReference>
<gene>
    <name evidence="1" type="ORF">EDD29_6024</name>
</gene>
<dbReference type="AlphaFoldDB" id="A0A3N1D5K0"/>
<evidence type="ECO:0008006" key="3">
    <source>
        <dbReference type="Google" id="ProtNLM"/>
    </source>
</evidence>
<keyword evidence="2" id="KW-1185">Reference proteome</keyword>
<protein>
    <recommendedName>
        <fullName evidence="3">Excreted virulence factor EspC (Type VII ESX diderm)</fullName>
    </recommendedName>
</protein>
<evidence type="ECO:0000313" key="1">
    <source>
        <dbReference type="EMBL" id="ROO88358.1"/>
    </source>
</evidence>
<dbReference type="EMBL" id="RJKE01000001">
    <property type="protein sequence ID" value="ROO88358.1"/>
    <property type="molecule type" value="Genomic_DNA"/>
</dbReference>
<comment type="caution">
    <text evidence="1">The sequence shown here is derived from an EMBL/GenBank/DDBJ whole genome shotgun (WGS) entry which is preliminary data.</text>
</comment>
<evidence type="ECO:0000313" key="2">
    <source>
        <dbReference type="Proteomes" id="UP000272400"/>
    </source>
</evidence>
<proteinExistence type="predicted"/>
<sequence length="85" mass="8624">MTVPRASHADGLAASAESVAACAVRLRALAARLRADPATPPWLAAALDAHLTACTIAARHLTEAATLLTAHTTPPATPSPTHEPS</sequence>
<accession>A0A3N1D5K0</accession>
<organism evidence="1 2">
    <name type="scientific">Actinocorallia herbida</name>
    <dbReference type="NCBI Taxonomy" id="58109"/>
    <lineage>
        <taxon>Bacteria</taxon>
        <taxon>Bacillati</taxon>
        <taxon>Actinomycetota</taxon>
        <taxon>Actinomycetes</taxon>
        <taxon>Streptosporangiales</taxon>
        <taxon>Thermomonosporaceae</taxon>
        <taxon>Actinocorallia</taxon>
    </lineage>
</organism>
<name>A0A3N1D5K0_9ACTN</name>